<dbReference type="InterPro" id="IPR000719">
    <property type="entry name" value="Prot_kinase_dom"/>
</dbReference>
<organism evidence="19 20">
    <name type="scientific">Conidiobolus coronatus (strain ATCC 28846 / CBS 209.66 / NRRL 28638)</name>
    <name type="common">Delacroixia coronata</name>
    <dbReference type="NCBI Taxonomy" id="796925"/>
    <lineage>
        <taxon>Eukaryota</taxon>
        <taxon>Fungi</taxon>
        <taxon>Fungi incertae sedis</taxon>
        <taxon>Zoopagomycota</taxon>
        <taxon>Entomophthoromycotina</taxon>
        <taxon>Entomophthoromycetes</taxon>
        <taxon>Entomophthorales</taxon>
        <taxon>Ancylistaceae</taxon>
        <taxon>Conidiobolus</taxon>
    </lineage>
</organism>
<proteinExistence type="inferred from homology"/>
<comment type="subcellular location">
    <subcellularLocation>
        <location evidence="1">Nucleus</location>
    </subcellularLocation>
</comment>
<evidence type="ECO:0000256" key="3">
    <source>
        <dbReference type="ARBA" id="ARBA00012409"/>
    </source>
</evidence>
<reference evidence="19 20" key="1">
    <citation type="journal article" date="2015" name="Genome Biol. Evol.">
        <title>Phylogenomic analyses indicate that early fungi evolved digesting cell walls of algal ancestors of land plants.</title>
        <authorList>
            <person name="Chang Y."/>
            <person name="Wang S."/>
            <person name="Sekimoto S."/>
            <person name="Aerts A.L."/>
            <person name="Choi C."/>
            <person name="Clum A."/>
            <person name="LaButti K.M."/>
            <person name="Lindquist E.A."/>
            <person name="Yee Ngan C."/>
            <person name="Ohm R.A."/>
            <person name="Salamov A.A."/>
            <person name="Grigoriev I.V."/>
            <person name="Spatafora J.W."/>
            <person name="Berbee M.L."/>
        </authorList>
    </citation>
    <scope>NUCLEOTIDE SEQUENCE [LARGE SCALE GENOMIC DNA]</scope>
    <source>
        <strain evidence="19 20">NRRL 28638</strain>
    </source>
</reference>
<evidence type="ECO:0000256" key="7">
    <source>
        <dbReference type="ARBA" id="ARBA00022679"/>
    </source>
</evidence>
<evidence type="ECO:0000256" key="11">
    <source>
        <dbReference type="ARBA" id="ARBA00022840"/>
    </source>
</evidence>
<evidence type="ECO:0000313" key="20">
    <source>
        <dbReference type="Proteomes" id="UP000070444"/>
    </source>
</evidence>
<evidence type="ECO:0000313" key="19">
    <source>
        <dbReference type="EMBL" id="KXN73352.1"/>
    </source>
</evidence>
<dbReference type="EMBL" id="KQ964438">
    <property type="protein sequence ID" value="KXN73352.1"/>
    <property type="molecule type" value="Genomic_DNA"/>
</dbReference>
<evidence type="ECO:0000256" key="8">
    <source>
        <dbReference type="ARBA" id="ARBA00022723"/>
    </source>
</evidence>
<dbReference type="EC" id="2.7.11.22" evidence="4"/>
<sequence>MSHYTINKEIFEKFKAKKLAEKTPIAEKYTILGFISSGTYGRVYKAKLTDNSDPRIFAIKKFKPEKEGEAALSTGISQSACREISLCKELQHENIVYLEEVIFEDRSIYMVFEYTEHDLLRIIHFHGHTERKPIPEVTIKSIMWQLLNGLAFLHENWIMHRDLKPANILISHDGLVQIGDLGLARLFFRPIQPLYSSDKVVVTIWYRAPELILGSRHYTKAVDMWSMGCIFGELLFLKPIFKGEEARIEPNKLVPFQKHQMTKIMEVLGPPRVDDWKELEYMPEFSALQSIKKGRNTLKNLFGSCHVKSSNAYDLLANMLEYNPGRRMSASEALNHAYFKEDPKPNINNCFDGQAFEYPVRKLTHQEQSINDFNNSHQSQHRRNESSQGGSRKKTKY</sequence>
<evidence type="ECO:0000256" key="13">
    <source>
        <dbReference type="ARBA" id="ARBA00041823"/>
    </source>
</evidence>
<dbReference type="GO" id="GO:0070481">
    <property type="term" value="P:nuclear-transcribed mRNA catabolic process, non-stop decay"/>
    <property type="evidence" value="ECO:0007669"/>
    <property type="project" value="EnsemblFungi"/>
</dbReference>
<keyword evidence="6" id="KW-0723">Serine/threonine-protein kinase</keyword>
<dbReference type="Gene3D" id="3.30.200.20">
    <property type="entry name" value="Phosphorylase Kinase, domain 1"/>
    <property type="match status" value="1"/>
</dbReference>
<dbReference type="AlphaFoldDB" id="A0A137PEG1"/>
<evidence type="ECO:0000256" key="2">
    <source>
        <dbReference type="ARBA" id="ARBA00006485"/>
    </source>
</evidence>
<protein>
    <recommendedName>
        <fullName evidence="13">Cyclin-dependent kinase 8</fullName>
        <ecNumber evidence="4">2.7.11.22</ecNumber>
        <ecNumber evidence="3">2.7.11.23</ecNumber>
    </recommendedName>
</protein>
<dbReference type="GO" id="GO:0008353">
    <property type="term" value="F:RNA polymerase II CTD heptapeptide repeat kinase activity"/>
    <property type="evidence" value="ECO:0007669"/>
    <property type="project" value="UniProtKB-EC"/>
</dbReference>
<feature type="domain" description="Protein kinase" evidence="18">
    <location>
        <begin position="29"/>
        <end position="339"/>
    </location>
</feature>
<comment type="catalytic activity">
    <reaction evidence="16">
        <text>[DNA-directed RNA polymerase] + ATP = phospho-[DNA-directed RNA polymerase] + ADP + H(+)</text>
        <dbReference type="Rhea" id="RHEA:10216"/>
        <dbReference type="Rhea" id="RHEA-COMP:11321"/>
        <dbReference type="Rhea" id="RHEA-COMP:11322"/>
        <dbReference type="ChEBI" id="CHEBI:15378"/>
        <dbReference type="ChEBI" id="CHEBI:30616"/>
        <dbReference type="ChEBI" id="CHEBI:43176"/>
        <dbReference type="ChEBI" id="CHEBI:68546"/>
        <dbReference type="ChEBI" id="CHEBI:456216"/>
        <dbReference type="EC" id="2.7.11.23"/>
    </reaction>
</comment>
<evidence type="ECO:0000256" key="17">
    <source>
        <dbReference type="SAM" id="MobiDB-lite"/>
    </source>
</evidence>
<keyword evidence="9" id="KW-0547">Nucleotide-binding</keyword>
<evidence type="ECO:0000256" key="12">
    <source>
        <dbReference type="ARBA" id="ARBA00023242"/>
    </source>
</evidence>
<evidence type="ECO:0000256" key="1">
    <source>
        <dbReference type="ARBA" id="ARBA00004123"/>
    </source>
</evidence>
<feature type="region of interest" description="Disordered" evidence="17">
    <location>
        <begin position="372"/>
        <end position="397"/>
    </location>
</feature>
<evidence type="ECO:0000256" key="14">
    <source>
        <dbReference type="ARBA" id="ARBA00047811"/>
    </source>
</evidence>
<accession>A0A137PEG1</accession>
<evidence type="ECO:0000256" key="15">
    <source>
        <dbReference type="ARBA" id="ARBA00048367"/>
    </source>
</evidence>
<dbReference type="GO" id="GO:0045944">
    <property type="term" value="P:positive regulation of transcription by RNA polymerase II"/>
    <property type="evidence" value="ECO:0007669"/>
    <property type="project" value="EnsemblFungi"/>
</dbReference>
<dbReference type="GO" id="GO:0031648">
    <property type="term" value="P:protein destabilization"/>
    <property type="evidence" value="ECO:0007669"/>
    <property type="project" value="EnsemblFungi"/>
</dbReference>
<dbReference type="InterPro" id="IPR050108">
    <property type="entry name" value="CDK"/>
</dbReference>
<name>A0A137PEG1_CONC2</name>
<dbReference type="GO" id="GO:0005524">
    <property type="term" value="F:ATP binding"/>
    <property type="evidence" value="ECO:0007669"/>
    <property type="project" value="UniProtKB-KW"/>
</dbReference>
<dbReference type="PROSITE" id="PS50011">
    <property type="entry name" value="PROTEIN_KINASE_DOM"/>
    <property type="match status" value="1"/>
</dbReference>
<keyword evidence="12" id="KW-0539">Nucleus</keyword>
<dbReference type="FunFam" id="1.10.510.10:FF:000408">
    <property type="entry name" value="Serine/threonine-protein kinase SSN3"/>
    <property type="match status" value="1"/>
</dbReference>
<dbReference type="GO" id="GO:1990508">
    <property type="term" value="C:CKM complex"/>
    <property type="evidence" value="ECO:0007669"/>
    <property type="project" value="EnsemblFungi"/>
</dbReference>
<keyword evidence="5" id="KW-0678">Repressor</keyword>
<dbReference type="EC" id="2.7.11.23" evidence="3"/>
<evidence type="ECO:0000256" key="9">
    <source>
        <dbReference type="ARBA" id="ARBA00022741"/>
    </source>
</evidence>
<keyword evidence="11" id="KW-0067">ATP-binding</keyword>
<keyword evidence="8" id="KW-0479">Metal-binding</keyword>
<dbReference type="PANTHER" id="PTHR24056:SF495">
    <property type="entry name" value="CYCLIN-DEPENDENT KINASE 8-RELATED"/>
    <property type="match status" value="1"/>
</dbReference>
<comment type="catalytic activity">
    <reaction evidence="14">
        <text>L-threonyl-[protein] + ATP = O-phospho-L-threonyl-[protein] + ADP + H(+)</text>
        <dbReference type="Rhea" id="RHEA:46608"/>
        <dbReference type="Rhea" id="RHEA-COMP:11060"/>
        <dbReference type="Rhea" id="RHEA-COMP:11605"/>
        <dbReference type="ChEBI" id="CHEBI:15378"/>
        <dbReference type="ChEBI" id="CHEBI:30013"/>
        <dbReference type="ChEBI" id="CHEBI:30616"/>
        <dbReference type="ChEBI" id="CHEBI:61977"/>
        <dbReference type="ChEBI" id="CHEBI:456216"/>
        <dbReference type="EC" id="2.7.11.22"/>
    </reaction>
</comment>
<dbReference type="PROSITE" id="PS00108">
    <property type="entry name" value="PROTEIN_KINASE_ST"/>
    <property type="match status" value="1"/>
</dbReference>
<dbReference type="Gene3D" id="1.10.510.10">
    <property type="entry name" value="Transferase(Phosphotransferase) domain 1"/>
    <property type="match status" value="1"/>
</dbReference>
<keyword evidence="10 19" id="KW-0418">Kinase</keyword>
<comment type="similarity">
    <text evidence="2">Belongs to the protein kinase superfamily. CMGC Ser/Thr protein kinase family. CDC2/CDKX subfamily.</text>
</comment>
<dbReference type="OrthoDB" id="6284126at2759"/>
<dbReference type="InterPro" id="IPR008271">
    <property type="entry name" value="Ser/Thr_kinase_AS"/>
</dbReference>
<dbReference type="SUPFAM" id="SSF56112">
    <property type="entry name" value="Protein kinase-like (PK-like)"/>
    <property type="match status" value="1"/>
</dbReference>
<evidence type="ECO:0000256" key="4">
    <source>
        <dbReference type="ARBA" id="ARBA00012425"/>
    </source>
</evidence>
<dbReference type="PANTHER" id="PTHR24056">
    <property type="entry name" value="CELL DIVISION PROTEIN KINASE"/>
    <property type="match status" value="1"/>
</dbReference>
<dbReference type="InterPro" id="IPR011009">
    <property type="entry name" value="Kinase-like_dom_sf"/>
</dbReference>
<evidence type="ECO:0000256" key="6">
    <source>
        <dbReference type="ARBA" id="ARBA00022527"/>
    </source>
</evidence>
<dbReference type="GO" id="GO:0060258">
    <property type="term" value="P:negative regulation of filamentous growth"/>
    <property type="evidence" value="ECO:0007669"/>
    <property type="project" value="EnsemblFungi"/>
</dbReference>
<dbReference type="GO" id="GO:0046872">
    <property type="term" value="F:metal ion binding"/>
    <property type="evidence" value="ECO:0007669"/>
    <property type="project" value="UniProtKB-KW"/>
</dbReference>
<dbReference type="GO" id="GO:0000122">
    <property type="term" value="P:negative regulation of transcription by RNA polymerase II"/>
    <property type="evidence" value="ECO:0007669"/>
    <property type="project" value="EnsemblFungi"/>
</dbReference>
<dbReference type="GO" id="GO:0004693">
    <property type="term" value="F:cyclin-dependent protein serine/threonine kinase activity"/>
    <property type="evidence" value="ECO:0007669"/>
    <property type="project" value="UniProtKB-EC"/>
</dbReference>
<keyword evidence="7" id="KW-0808">Transferase</keyword>
<dbReference type="SMART" id="SM00220">
    <property type="entry name" value="S_TKc"/>
    <property type="match status" value="1"/>
</dbReference>
<comment type="catalytic activity">
    <reaction evidence="15">
        <text>L-seryl-[protein] + ATP = O-phospho-L-seryl-[protein] + ADP + H(+)</text>
        <dbReference type="Rhea" id="RHEA:17989"/>
        <dbReference type="Rhea" id="RHEA-COMP:9863"/>
        <dbReference type="Rhea" id="RHEA-COMP:11604"/>
        <dbReference type="ChEBI" id="CHEBI:15378"/>
        <dbReference type="ChEBI" id="CHEBI:29999"/>
        <dbReference type="ChEBI" id="CHEBI:30616"/>
        <dbReference type="ChEBI" id="CHEBI:83421"/>
        <dbReference type="ChEBI" id="CHEBI:456216"/>
        <dbReference type="EC" id="2.7.11.22"/>
    </reaction>
</comment>
<gene>
    <name evidence="19" type="ORF">CONCODRAFT_35944</name>
</gene>
<evidence type="ECO:0000256" key="5">
    <source>
        <dbReference type="ARBA" id="ARBA00022491"/>
    </source>
</evidence>
<dbReference type="Proteomes" id="UP000070444">
    <property type="component" value="Unassembled WGS sequence"/>
</dbReference>
<keyword evidence="20" id="KW-1185">Reference proteome</keyword>
<dbReference type="GO" id="GO:0016592">
    <property type="term" value="C:mediator complex"/>
    <property type="evidence" value="ECO:0007669"/>
    <property type="project" value="EnsemblFungi"/>
</dbReference>
<evidence type="ECO:0000256" key="16">
    <source>
        <dbReference type="ARBA" id="ARBA00049280"/>
    </source>
</evidence>
<dbReference type="STRING" id="796925.A0A137PEG1"/>
<evidence type="ECO:0000256" key="10">
    <source>
        <dbReference type="ARBA" id="ARBA00022777"/>
    </source>
</evidence>
<dbReference type="OMA" id="YFKNGGP"/>
<dbReference type="Pfam" id="PF00069">
    <property type="entry name" value="Pkinase"/>
    <property type="match status" value="1"/>
</dbReference>
<evidence type="ECO:0000259" key="18">
    <source>
        <dbReference type="PROSITE" id="PS50011"/>
    </source>
</evidence>